<keyword evidence="7" id="KW-1185">Reference proteome</keyword>
<dbReference type="InterPro" id="IPR024688">
    <property type="entry name" value="Mac_dom"/>
</dbReference>
<name>A0A2N0ZA06_9BACI</name>
<dbReference type="InterPro" id="IPR011004">
    <property type="entry name" value="Trimer_LpxA-like_sf"/>
</dbReference>
<proteinExistence type="inferred from homology"/>
<dbReference type="InterPro" id="IPR018357">
    <property type="entry name" value="Hexapep_transf_CS"/>
</dbReference>
<dbReference type="Pfam" id="PF12464">
    <property type="entry name" value="Mac"/>
    <property type="match status" value="1"/>
</dbReference>
<evidence type="ECO:0000313" key="7">
    <source>
        <dbReference type="Proteomes" id="UP000233343"/>
    </source>
</evidence>
<dbReference type="FunFam" id="2.160.10.10:FF:000025">
    <property type="entry name" value="Hexapeptide-repeat containing-acetyltransferase"/>
    <property type="match status" value="1"/>
</dbReference>
<dbReference type="Proteomes" id="UP000233343">
    <property type="component" value="Unassembled WGS sequence"/>
</dbReference>
<dbReference type="PANTHER" id="PTHR23416">
    <property type="entry name" value="SIALIC ACID SYNTHASE-RELATED"/>
    <property type="match status" value="1"/>
</dbReference>
<dbReference type="Pfam" id="PF14602">
    <property type="entry name" value="Hexapep_2"/>
    <property type="match status" value="1"/>
</dbReference>
<dbReference type="InterPro" id="IPR001451">
    <property type="entry name" value="Hexapep"/>
</dbReference>
<dbReference type="PANTHER" id="PTHR23416:SF23">
    <property type="entry name" value="ACETYLTRANSFERASE C18B11.09C-RELATED"/>
    <property type="match status" value="1"/>
</dbReference>
<dbReference type="SUPFAM" id="SSF51161">
    <property type="entry name" value="Trimeric LpxA-like enzymes"/>
    <property type="match status" value="1"/>
</dbReference>
<evidence type="ECO:0000313" key="6">
    <source>
        <dbReference type="EMBL" id="PKG26342.1"/>
    </source>
</evidence>
<dbReference type="Gene3D" id="2.160.10.10">
    <property type="entry name" value="Hexapeptide repeat proteins"/>
    <property type="match status" value="1"/>
</dbReference>
<keyword evidence="3" id="KW-0677">Repeat</keyword>
<dbReference type="AlphaFoldDB" id="A0A2N0ZA06"/>
<dbReference type="CDD" id="cd03357">
    <property type="entry name" value="LbH_MAT_GAT"/>
    <property type="match status" value="1"/>
</dbReference>
<comment type="caution">
    <text evidence="6">The sequence shown here is derived from an EMBL/GenBank/DDBJ whole genome shotgun (WGS) entry which is preliminary data.</text>
</comment>
<evidence type="ECO:0000256" key="1">
    <source>
        <dbReference type="ARBA" id="ARBA00007274"/>
    </source>
</evidence>
<evidence type="ECO:0000256" key="2">
    <source>
        <dbReference type="ARBA" id="ARBA00022679"/>
    </source>
</evidence>
<organism evidence="6 7">
    <name type="scientific">Cytobacillus horneckiae</name>
    <dbReference type="NCBI Taxonomy" id="549687"/>
    <lineage>
        <taxon>Bacteria</taxon>
        <taxon>Bacillati</taxon>
        <taxon>Bacillota</taxon>
        <taxon>Bacilli</taxon>
        <taxon>Bacillales</taxon>
        <taxon>Bacillaceae</taxon>
        <taxon>Cytobacillus</taxon>
    </lineage>
</organism>
<comment type="similarity">
    <text evidence="1">Belongs to the transferase hexapeptide repeat family.</text>
</comment>
<protein>
    <submittedName>
        <fullName evidence="6">Sugar O-acetyltransferase</fullName>
    </submittedName>
</protein>
<dbReference type="Pfam" id="PF00132">
    <property type="entry name" value="Hexapep"/>
    <property type="match status" value="1"/>
</dbReference>
<dbReference type="GO" id="GO:0016407">
    <property type="term" value="F:acetyltransferase activity"/>
    <property type="evidence" value="ECO:0007669"/>
    <property type="project" value="InterPro"/>
</dbReference>
<dbReference type="GO" id="GO:0008374">
    <property type="term" value="F:O-acyltransferase activity"/>
    <property type="evidence" value="ECO:0007669"/>
    <property type="project" value="TreeGrafter"/>
</dbReference>
<reference evidence="6 7" key="1">
    <citation type="journal article" date="2010" name="Int. J. Syst. Evol. Microbiol.">
        <title>Bacillus horneckiae sp. nov., isolated from a spacecraft-assembly clean room.</title>
        <authorList>
            <person name="Vaishampayan P."/>
            <person name="Probst A."/>
            <person name="Krishnamurthi S."/>
            <person name="Ghosh S."/>
            <person name="Osman S."/>
            <person name="McDowall A."/>
            <person name="Ruckmani A."/>
            <person name="Mayilraj S."/>
            <person name="Venkateswaran K."/>
        </authorList>
    </citation>
    <scope>NUCLEOTIDE SEQUENCE [LARGE SCALE GENOMIC DNA]</scope>
    <source>
        <strain evidence="7">1PO1SC</strain>
    </source>
</reference>
<evidence type="ECO:0000256" key="3">
    <source>
        <dbReference type="ARBA" id="ARBA00022737"/>
    </source>
</evidence>
<gene>
    <name evidence="6" type="ORF">CWS20_24655</name>
</gene>
<feature type="domain" description="Maltose/galactoside acetyltransferase" evidence="5">
    <location>
        <begin position="9"/>
        <end position="55"/>
    </location>
</feature>
<dbReference type="SMART" id="SM01266">
    <property type="entry name" value="Mac"/>
    <property type="match status" value="1"/>
</dbReference>
<dbReference type="EMBL" id="PISD01000070">
    <property type="protein sequence ID" value="PKG26342.1"/>
    <property type="molecule type" value="Genomic_DNA"/>
</dbReference>
<keyword evidence="4" id="KW-0012">Acyltransferase</keyword>
<keyword evidence="2 6" id="KW-0808">Transferase</keyword>
<evidence type="ECO:0000256" key="4">
    <source>
        <dbReference type="ARBA" id="ARBA00023315"/>
    </source>
</evidence>
<sequence>MDKNERIAYERGTAELRKCNLRAHRLIQQYNHLLIEEESEQKEAIIRELFGSAGNNPSLEHNFHCDIGSNIHVGDYFYAGYNCTILDMATVRIGDNCMIGPNVGIYTAGHSIQPKDRNKSGYAIPIHIGNDVWIGGSSVILPGVTIGDNSVVAAGSVVTKDVPANVIVAGNPARKIKDIE</sequence>
<dbReference type="PROSITE" id="PS00101">
    <property type="entry name" value="HEXAPEP_TRANSFERASES"/>
    <property type="match status" value="1"/>
</dbReference>
<accession>A0A2N0ZA06</accession>
<dbReference type="InterPro" id="IPR051159">
    <property type="entry name" value="Hexapeptide_acetyltransf"/>
</dbReference>
<evidence type="ECO:0000259" key="5">
    <source>
        <dbReference type="SMART" id="SM01266"/>
    </source>
</evidence>
<dbReference type="RefSeq" id="WP_066193988.1">
    <property type="nucleotide sequence ID" value="NZ_JAFDQP010000003.1"/>
</dbReference>